<keyword evidence="1" id="KW-0175">Coiled coil</keyword>
<organism evidence="3 4">
    <name type="scientific">Tetracentron sinense</name>
    <name type="common">Spur-leaf</name>
    <dbReference type="NCBI Taxonomy" id="13715"/>
    <lineage>
        <taxon>Eukaryota</taxon>
        <taxon>Viridiplantae</taxon>
        <taxon>Streptophyta</taxon>
        <taxon>Embryophyta</taxon>
        <taxon>Tracheophyta</taxon>
        <taxon>Spermatophyta</taxon>
        <taxon>Magnoliopsida</taxon>
        <taxon>Trochodendrales</taxon>
        <taxon>Trochodendraceae</taxon>
        <taxon>Tetracentron</taxon>
    </lineage>
</organism>
<accession>A0A835DVH8</accession>
<feature type="region of interest" description="Disordered" evidence="2">
    <location>
        <begin position="1"/>
        <end position="59"/>
    </location>
</feature>
<feature type="compositionally biased region" description="Low complexity" evidence="2">
    <location>
        <begin position="1"/>
        <end position="30"/>
    </location>
</feature>
<dbReference type="EMBL" id="JABCRI010000001">
    <property type="protein sequence ID" value="KAF8414244.1"/>
    <property type="molecule type" value="Genomic_DNA"/>
</dbReference>
<protein>
    <submittedName>
        <fullName evidence="3">Uncharacterized protein</fullName>
    </submittedName>
</protein>
<name>A0A835DVH8_TETSI</name>
<dbReference type="AlphaFoldDB" id="A0A835DVH8"/>
<comment type="caution">
    <text evidence="3">The sequence shown here is derived from an EMBL/GenBank/DDBJ whole genome shotgun (WGS) entry which is preliminary data.</text>
</comment>
<sequence length="414" mass="45979">MASIKPSSRYTSFDSRSSTSSHLSDPSSSFELKNPSKNQSTLKRLIGSSSSRRRLPDPISVAENSSRILARTKSSDLAPVKVKNEQNLSSLMKKFMDKKSKPKAAANRTALIIPADFIAEDLKKTATKGSNFTAFHRKLFQKGSSSTDRNEIKALTEVKSNTRTLAMVLRSERELLSQNKENETEIAELKLMLDEKNIEVEKLKDLCLKQREEIKALKNAILFPEAINSQLHELLEKQGSELKQAKQVIPTLQKQVSSLTGQLQCLAEDLAEVKADKYAGRACFEGLVGSPRTPVYDQEAANSLEYSSGDPTTPGSPDDMFLKDLNPCLTPYYVKTKSEEFENMMGCNSPHEEPLFGNNTQICQENVLSSHGRKVSKSSEYCQRSSLGSTTVCANRRSNENKCSNGKAAHHKLF</sequence>
<reference evidence="3 4" key="1">
    <citation type="submission" date="2020-04" db="EMBL/GenBank/DDBJ databases">
        <title>Plant Genome Project.</title>
        <authorList>
            <person name="Zhang R.-G."/>
        </authorList>
    </citation>
    <scope>NUCLEOTIDE SEQUENCE [LARGE SCALE GENOMIC DNA]</scope>
    <source>
        <strain evidence="3">YNK0</strain>
        <tissue evidence="3">Leaf</tissue>
    </source>
</reference>
<evidence type="ECO:0000256" key="2">
    <source>
        <dbReference type="SAM" id="MobiDB-lite"/>
    </source>
</evidence>
<dbReference type="Proteomes" id="UP000655225">
    <property type="component" value="Unassembled WGS sequence"/>
</dbReference>
<dbReference type="PANTHER" id="PTHR35493">
    <property type="entry name" value="STRUCTURAL MAINTENANCE OF CHROMOSOMES PROTEIN"/>
    <property type="match status" value="1"/>
</dbReference>
<evidence type="ECO:0000313" key="4">
    <source>
        <dbReference type="Proteomes" id="UP000655225"/>
    </source>
</evidence>
<evidence type="ECO:0000256" key="1">
    <source>
        <dbReference type="SAM" id="Coils"/>
    </source>
</evidence>
<gene>
    <name evidence="3" type="ORF">HHK36_002244</name>
</gene>
<feature type="coiled-coil region" evidence="1">
    <location>
        <begin position="179"/>
        <end position="255"/>
    </location>
</feature>
<dbReference type="OMA" id="DACNSWE"/>
<dbReference type="OrthoDB" id="760436at2759"/>
<proteinExistence type="predicted"/>
<dbReference type="PANTHER" id="PTHR35493:SF1">
    <property type="entry name" value="STRUCTURAL MAINTENANCE OF CHROMOSOMES PROTEIN"/>
    <property type="match status" value="1"/>
</dbReference>
<evidence type="ECO:0000313" key="3">
    <source>
        <dbReference type="EMBL" id="KAF8414244.1"/>
    </source>
</evidence>
<keyword evidence="4" id="KW-1185">Reference proteome</keyword>